<keyword evidence="1" id="KW-1133">Transmembrane helix</keyword>
<keyword evidence="3" id="KW-1185">Reference proteome</keyword>
<proteinExistence type="predicted"/>
<evidence type="ECO:0000256" key="1">
    <source>
        <dbReference type="SAM" id="Phobius"/>
    </source>
</evidence>
<feature type="transmembrane region" description="Helical" evidence="1">
    <location>
        <begin position="159"/>
        <end position="184"/>
    </location>
</feature>
<comment type="caution">
    <text evidence="2">The sequence shown here is derived from an EMBL/GenBank/DDBJ whole genome shotgun (WGS) entry which is preliminary data.</text>
</comment>
<feature type="transmembrane region" description="Helical" evidence="1">
    <location>
        <begin position="254"/>
        <end position="275"/>
    </location>
</feature>
<reference evidence="2" key="1">
    <citation type="submission" date="2023-07" db="EMBL/GenBank/DDBJ databases">
        <authorList>
            <consortium name="AG Swart"/>
            <person name="Singh M."/>
            <person name="Singh A."/>
            <person name="Seah K."/>
            <person name="Emmerich C."/>
        </authorList>
    </citation>
    <scope>NUCLEOTIDE SEQUENCE</scope>
    <source>
        <strain evidence="2">DP1</strain>
    </source>
</reference>
<dbReference type="EMBL" id="CAMPGE010009038">
    <property type="protein sequence ID" value="CAI2367912.1"/>
    <property type="molecule type" value="Genomic_DNA"/>
</dbReference>
<sequence length="399" mass="44737">MFSLVNQFQLYILLPMLPISFPSKVAQFILGTDFSFVSFDFIPVGDIPLVEQVKEAVDYPQGDAYLDEVGLTSNSSLADYLPMMMVIVLVSLLHLGVLLVHLSCAYQSKHKRCKALAAKLFEAMTFGFYIRLVMEYFMFQMLSIVCELKAFKHDPTVATVSLVLCLLFGVCMFVFISLVVWSYIAGCKNPGSEFHTHLTTSELYSGIKHHTLCKANSLCFLAVRLASILVIVLMQTSAETDAEGQTQNVTSLYYIKLALMLVVHVMLSVFVFVCRPYDSTANNIVESIHQLNYMCALVPLLFLHFQSDWLDSEANLYIYLLLLGPTAGVMVNVFSLVTALLKKCASKASKSKGRIKNLRKPTTIQPKGCQFTIPCKMTQKPRCMKKAKSITKCRRETLP</sequence>
<gene>
    <name evidence="2" type="ORF">ECRASSUSDP1_LOCUS9201</name>
</gene>
<feature type="transmembrane region" description="Helical" evidence="1">
    <location>
        <begin position="287"/>
        <end position="305"/>
    </location>
</feature>
<evidence type="ECO:0000313" key="2">
    <source>
        <dbReference type="EMBL" id="CAI2367912.1"/>
    </source>
</evidence>
<protein>
    <submittedName>
        <fullName evidence="2">Uncharacterized protein</fullName>
    </submittedName>
</protein>
<accession>A0AAD1UJJ5</accession>
<evidence type="ECO:0000313" key="3">
    <source>
        <dbReference type="Proteomes" id="UP001295684"/>
    </source>
</evidence>
<keyword evidence="1" id="KW-0812">Transmembrane</keyword>
<feature type="transmembrane region" description="Helical" evidence="1">
    <location>
        <begin position="120"/>
        <end position="139"/>
    </location>
</feature>
<organism evidence="2 3">
    <name type="scientific">Euplotes crassus</name>
    <dbReference type="NCBI Taxonomy" id="5936"/>
    <lineage>
        <taxon>Eukaryota</taxon>
        <taxon>Sar</taxon>
        <taxon>Alveolata</taxon>
        <taxon>Ciliophora</taxon>
        <taxon>Intramacronucleata</taxon>
        <taxon>Spirotrichea</taxon>
        <taxon>Hypotrichia</taxon>
        <taxon>Euplotida</taxon>
        <taxon>Euplotidae</taxon>
        <taxon>Moneuplotes</taxon>
    </lineage>
</organism>
<keyword evidence="1" id="KW-0472">Membrane</keyword>
<feature type="transmembrane region" description="Helical" evidence="1">
    <location>
        <begin position="317"/>
        <end position="341"/>
    </location>
</feature>
<feature type="transmembrane region" description="Helical" evidence="1">
    <location>
        <begin position="80"/>
        <end position="100"/>
    </location>
</feature>
<dbReference type="Proteomes" id="UP001295684">
    <property type="component" value="Unassembled WGS sequence"/>
</dbReference>
<feature type="transmembrane region" description="Helical" evidence="1">
    <location>
        <begin position="215"/>
        <end position="234"/>
    </location>
</feature>
<dbReference type="AlphaFoldDB" id="A0AAD1UJJ5"/>
<name>A0AAD1UJJ5_EUPCR</name>